<dbReference type="EMBL" id="AMFJ01000829">
    <property type="protein sequence ID" value="EKE26363.1"/>
    <property type="molecule type" value="Genomic_DNA"/>
</dbReference>
<name>K2FTV4_9BACT</name>
<evidence type="ECO:0000313" key="1">
    <source>
        <dbReference type="EMBL" id="EKE26363.1"/>
    </source>
</evidence>
<reference evidence="1" key="1">
    <citation type="journal article" date="2012" name="Science">
        <title>Fermentation, hydrogen, and sulfur metabolism in multiple uncultivated bacterial phyla.</title>
        <authorList>
            <person name="Wrighton K.C."/>
            <person name="Thomas B.C."/>
            <person name="Sharon I."/>
            <person name="Miller C.S."/>
            <person name="Castelle C.J."/>
            <person name="VerBerkmoes N.C."/>
            <person name="Wilkins M.J."/>
            <person name="Hettich R.L."/>
            <person name="Lipton M.S."/>
            <person name="Williams K.H."/>
            <person name="Long P.E."/>
            <person name="Banfield J.F."/>
        </authorList>
    </citation>
    <scope>NUCLEOTIDE SEQUENCE [LARGE SCALE GENOMIC DNA]</scope>
</reference>
<dbReference type="AlphaFoldDB" id="K2FTV4"/>
<organism evidence="1">
    <name type="scientific">uncultured bacterium</name>
    <name type="common">gcode 4</name>
    <dbReference type="NCBI Taxonomy" id="1234023"/>
    <lineage>
        <taxon>Bacteria</taxon>
        <taxon>environmental samples</taxon>
    </lineage>
</organism>
<gene>
    <name evidence="1" type="ORF">ACD_4C00313G0010</name>
</gene>
<feature type="non-terminal residue" evidence="1">
    <location>
        <position position="1"/>
    </location>
</feature>
<accession>K2FTV4</accession>
<comment type="caution">
    <text evidence="1">The sequence shown here is derived from an EMBL/GenBank/DDBJ whole genome shotgun (WGS) entry which is preliminary data.</text>
</comment>
<proteinExistence type="predicted"/>
<protein>
    <submittedName>
        <fullName evidence="1">Uncharacterized protein</fullName>
    </submittedName>
</protein>
<sequence length="76" mass="9413">KIRINDDERKIFKIINCVFRHDNHDKKFWFCHIEFALNEISKKPRVHYVWKFGILEKEKITEKISKDLVYCIEVIY</sequence>